<gene>
    <name evidence="2" type="ORF">FHR36_004030</name>
    <name evidence="3" type="ORF">FHR36_007487</name>
</gene>
<protein>
    <submittedName>
        <fullName evidence="2">Uncharacterized protein</fullName>
    </submittedName>
</protein>
<feature type="region of interest" description="Disordered" evidence="1">
    <location>
        <begin position="24"/>
        <end position="45"/>
    </location>
</feature>
<evidence type="ECO:0000313" key="4">
    <source>
        <dbReference type="Proteomes" id="UP001206483"/>
    </source>
</evidence>
<evidence type="ECO:0000313" key="2">
    <source>
        <dbReference type="EMBL" id="MCP2310867.1"/>
    </source>
</evidence>
<feature type="compositionally biased region" description="Basic and acidic residues" evidence="1">
    <location>
        <begin position="31"/>
        <end position="45"/>
    </location>
</feature>
<organism evidence="2 4">
    <name type="scientific">Kitasatospora paracochleata</name>
    <dbReference type="NCBI Taxonomy" id="58354"/>
    <lineage>
        <taxon>Bacteria</taxon>
        <taxon>Bacillati</taxon>
        <taxon>Actinomycetota</taxon>
        <taxon>Actinomycetes</taxon>
        <taxon>Kitasatosporales</taxon>
        <taxon>Streptomycetaceae</taxon>
        <taxon>Kitasatospora</taxon>
    </lineage>
</organism>
<reference evidence="2 4" key="1">
    <citation type="submission" date="2022-06" db="EMBL/GenBank/DDBJ databases">
        <title>Sequencing the genomes of 1000 actinobacteria strains.</title>
        <authorList>
            <person name="Klenk H.-P."/>
        </authorList>
    </citation>
    <scope>NUCLEOTIDE SEQUENCE [LARGE SCALE GENOMIC DNA]</scope>
    <source>
        <strain evidence="2 4">DSM 41656</strain>
    </source>
</reference>
<proteinExistence type="predicted"/>
<name>A0ABT1J0E8_9ACTN</name>
<evidence type="ECO:0000256" key="1">
    <source>
        <dbReference type="SAM" id="MobiDB-lite"/>
    </source>
</evidence>
<dbReference type="RefSeq" id="WP_253799496.1">
    <property type="nucleotide sequence ID" value="NZ_BAAAUB010000149.1"/>
</dbReference>
<evidence type="ECO:0000313" key="3">
    <source>
        <dbReference type="EMBL" id="MCP2314288.1"/>
    </source>
</evidence>
<accession>A0ABT1J0E8</accession>
<comment type="caution">
    <text evidence="2">The sequence shown here is derived from an EMBL/GenBank/DDBJ whole genome shotgun (WGS) entry which is preliminary data.</text>
</comment>
<dbReference type="Proteomes" id="UP001206483">
    <property type="component" value="Unassembled WGS sequence"/>
</dbReference>
<keyword evidence="4" id="KW-1185">Reference proteome</keyword>
<sequence length="45" mass="4898">MKVLSEGVDTFDCDSVFFAERRCRGAGSGVEKGRPAGEPTGRHER</sequence>
<dbReference type="EMBL" id="JAMZDX010000008">
    <property type="protein sequence ID" value="MCP2314288.1"/>
    <property type="molecule type" value="Genomic_DNA"/>
</dbReference>
<dbReference type="EMBL" id="JAMZDX010000004">
    <property type="protein sequence ID" value="MCP2310867.1"/>
    <property type="molecule type" value="Genomic_DNA"/>
</dbReference>